<proteinExistence type="predicted"/>
<evidence type="ECO:0000313" key="1">
    <source>
        <dbReference type="EMBL" id="JAG17183.1"/>
    </source>
</evidence>
<feature type="non-terminal residue" evidence="1">
    <location>
        <position position="1"/>
    </location>
</feature>
<reference evidence="1" key="1">
    <citation type="journal article" date="2014" name="PLoS ONE">
        <title>Transcriptome-Based Identification of ABC Transporters in the Western Tarnished Plant Bug Lygus hesperus.</title>
        <authorList>
            <person name="Hull J.J."/>
            <person name="Chaney K."/>
            <person name="Geib S.M."/>
            <person name="Fabrick J.A."/>
            <person name="Brent C.S."/>
            <person name="Walsh D."/>
            <person name="Lavine L.C."/>
        </authorList>
    </citation>
    <scope>NUCLEOTIDE SEQUENCE</scope>
</reference>
<protein>
    <submittedName>
        <fullName evidence="1">Mediator of RNA polymerase II transcription subunit 6</fullName>
    </submittedName>
</protein>
<accession>A0A0A9XEG8</accession>
<dbReference type="EMBL" id="GBHO01026421">
    <property type="protein sequence ID" value="JAG17183.1"/>
    <property type="molecule type" value="Transcribed_RNA"/>
</dbReference>
<reference evidence="1" key="2">
    <citation type="submission" date="2014-07" db="EMBL/GenBank/DDBJ databases">
        <authorList>
            <person name="Hull J."/>
        </authorList>
    </citation>
    <scope>NUCLEOTIDE SEQUENCE</scope>
</reference>
<organism evidence="1">
    <name type="scientific">Lygus hesperus</name>
    <name type="common">Western plant bug</name>
    <dbReference type="NCBI Taxonomy" id="30085"/>
    <lineage>
        <taxon>Eukaryota</taxon>
        <taxon>Metazoa</taxon>
        <taxon>Ecdysozoa</taxon>
        <taxon>Arthropoda</taxon>
        <taxon>Hexapoda</taxon>
        <taxon>Insecta</taxon>
        <taxon>Pterygota</taxon>
        <taxon>Neoptera</taxon>
        <taxon>Paraneoptera</taxon>
        <taxon>Hemiptera</taxon>
        <taxon>Heteroptera</taxon>
        <taxon>Panheteroptera</taxon>
        <taxon>Cimicomorpha</taxon>
        <taxon>Miridae</taxon>
        <taxon>Mirini</taxon>
        <taxon>Lygus</taxon>
    </lineage>
</organism>
<dbReference type="AlphaFoldDB" id="A0A0A9XEG8"/>
<gene>
    <name evidence="1" type="primary">MED6_2</name>
    <name evidence="1" type="ORF">CM83_103809</name>
</gene>
<sequence>DSGGGVTHINDQVSQNVIVPSLPQQTKPVPVQCIDNHRLYIVPANAIEVRCQLLTTQYTMIVSGEIPSVVPSLKLEDLGGGVAAVDTAQQQGTVDADGKSRR</sequence>
<name>A0A0A9XEG8_LYGHE</name>